<evidence type="ECO:0000259" key="13">
    <source>
        <dbReference type="Pfam" id="PF01593"/>
    </source>
</evidence>
<dbReference type="CDD" id="cd23591">
    <property type="entry name" value="TFP_LU_ECD_Crim"/>
    <property type="match status" value="1"/>
</dbReference>
<comment type="catalytic activity">
    <reaction evidence="10">
        <text>N-acetylputrescine + O2 + H2O = 4-acetamidobutanal + H2O2 + NH4(+)</text>
        <dbReference type="Rhea" id="RHEA:70283"/>
        <dbReference type="ChEBI" id="CHEBI:7386"/>
        <dbReference type="ChEBI" id="CHEBI:15377"/>
        <dbReference type="ChEBI" id="CHEBI:15379"/>
        <dbReference type="ChEBI" id="CHEBI:16240"/>
        <dbReference type="ChEBI" id="CHEBI:28938"/>
        <dbReference type="ChEBI" id="CHEBI:58263"/>
    </reaction>
    <physiologicalReaction direction="left-to-right" evidence="10">
        <dbReference type="Rhea" id="RHEA:70284"/>
    </physiologicalReaction>
</comment>
<dbReference type="InterPro" id="IPR036188">
    <property type="entry name" value="FAD/NAD-bd_sf"/>
</dbReference>
<accession>A0A7R9BM73</accession>
<dbReference type="GO" id="GO:0008131">
    <property type="term" value="F:primary methylamine oxidase activity"/>
    <property type="evidence" value="ECO:0007669"/>
    <property type="project" value="UniProtKB-ARBA"/>
</dbReference>
<evidence type="ECO:0000256" key="10">
    <source>
        <dbReference type="ARBA" id="ARBA00049430"/>
    </source>
</evidence>
<dbReference type="PANTHER" id="PTHR43563:SF1">
    <property type="entry name" value="AMINE OXIDASE [FLAVIN-CONTAINING] B"/>
    <property type="match status" value="1"/>
</dbReference>
<feature type="binding site" evidence="11">
    <location>
        <position position="373"/>
    </location>
    <ligand>
        <name>substrate</name>
    </ligand>
</feature>
<dbReference type="InterPro" id="IPR050703">
    <property type="entry name" value="Flavin_MAO"/>
</dbReference>
<keyword evidence="15" id="KW-1185">Reference proteome</keyword>
<dbReference type="Gene3D" id="3.90.660.10">
    <property type="match status" value="1"/>
</dbReference>
<keyword evidence="6" id="KW-0325">Glycoprotein</keyword>
<protein>
    <recommendedName>
        <fullName evidence="12">Amine oxidase</fullName>
        <ecNumber evidence="12">1.4.3.-</ecNumber>
    </recommendedName>
</protein>
<dbReference type="InterPro" id="IPR002937">
    <property type="entry name" value="Amino_oxidase"/>
</dbReference>
<evidence type="ECO:0000256" key="9">
    <source>
        <dbReference type="ARBA" id="ARBA00049354"/>
    </source>
</evidence>
<proteinExistence type="inferred from homology"/>
<dbReference type="EC" id="1.4.3.-" evidence="12"/>
<dbReference type="OrthoDB" id="6249205at2759"/>
<comment type="catalytic activity">
    <reaction evidence="9">
        <text>benzylamine + O2 + H2O = benzaldehyde + H2O2 + NH4(+)</text>
        <dbReference type="Rhea" id="RHEA:59424"/>
        <dbReference type="ChEBI" id="CHEBI:15377"/>
        <dbReference type="ChEBI" id="CHEBI:15379"/>
        <dbReference type="ChEBI" id="CHEBI:16240"/>
        <dbReference type="ChEBI" id="CHEBI:17169"/>
        <dbReference type="ChEBI" id="CHEBI:28938"/>
        <dbReference type="ChEBI" id="CHEBI:225238"/>
    </reaction>
    <physiologicalReaction direction="left-to-right" evidence="9">
        <dbReference type="Rhea" id="RHEA:59425"/>
    </physiologicalReaction>
</comment>
<dbReference type="Pfam" id="PF17064">
    <property type="entry name" value="QVR"/>
    <property type="match status" value="1"/>
</dbReference>
<dbReference type="InterPro" id="IPR031424">
    <property type="entry name" value="QVR-like"/>
</dbReference>
<feature type="binding site" evidence="11">
    <location>
        <position position="17"/>
    </location>
    <ligand>
        <name>FAD</name>
        <dbReference type="ChEBI" id="CHEBI:57692"/>
    </ligand>
</feature>
<gene>
    <name evidence="14" type="ORF">NMOB1V02_LOCUS4560</name>
</gene>
<dbReference type="Gene3D" id="3.50.50.60">
    <property type="entry name" value="FAD/NAD(P)-binding domain"/>
    <property type="match status" value="1"/>
</dbReference>
<evidence type="ECO:0000256" key="7">
    <source>
        <dbReference type="ARBA" id="ARBA00045409"/>
    </source>
</evidence>
<evidence type="ECO:0000313" key="14">
    <source>
        <dbReference type="EMBL" id="CAD7276810.1"/>
    </source>
</evidence>
<dbReference type="Gene3D" id="1.10.405.10">
    <property type="entry name" value="Guanine Nucleotide Dissociation Inhibitor, domain 1"/>
    <property type="match status" value="1"/>
</dbReference>
<comment type="catalytic activity">
    <reaction evidence="8">
        <text>a secondary aliphatic amine + O2 + H2O = a primary amine + an aldehyde + H2O2</text>
        <dbReference type="Rhea" id="RHEA:26414"/>
        <dbReference type="ChEBI" id="CHEBI:15377"/>
        <dbReference type="ChEBI" id="CHEBI:15379"/>
        <dbReference type="ChEBI" id="CHEBI:16240"/>
        <dbReference type="ChEBI" id="CHEBI:17478"/>
        <dbReference type="ChEBI" id="CHEBI:58855"/>
        <dbReference type="ChEBI" id="CHEBI:65296"/>
        <dbReference type="EC" id="1.4.3.4"/>
    </reaction>
</comment>
<evidence type="ECO:0000256" key="1">
    <source>
        <dbReference type="ARBA" id="ARBA00001974"/>
    </source>
</evidence>
<dbReference type="Pfam" id="PF01593">
    <property type="entry name" value="Amino_oxidase"/>
    <property type="match status" value="1"/>
</dbReference>
<dbReference type="SUPFAM" id="SSF51905">
    <property type="entry name" value="FAD/NAD(P)-binding domain"/>
    <property type="match status" value="1"/>
</dbReference>
<feature type="binding site" evidence="11">
    <location>
        <position position="463"/>
    </location>
    <ligand>
        <name>FAD</name>
        <dbReference type="ChEBI" id="CHEBI:57692"/>
    </ligand>
</feature>
<comment type="function">
    <text evidence="7">Catalyzes the oxidative deamination of primary and some secondary amines such as neurotransmitters, and exogenous amines including the tertiary amine, neurotoxin 1-methyl-4-phenyl-1,2,3,6-tetrahydropyridine (MPTP), with concomitant reduction of oxygen to hydrogen peroxide and participates in the metabolism of neuroactive and vasoactive amines in the central nervous system and peripheral tissues. Preferentially degrades benzylamine and phenylethylamine.</text>
</comment>
<keyword evidence="12" id="KW-0285">Flavoprotein</keyword>
<keyword evidence="12" id="KW-0274">FAD</keyword>
<evidence type="ECO:0000313" key="15">
    <source>
        <dbReference type="Proteomes" id="UP000678499"/>
    </source>
</evidence>
<dbReference type="Proteomes" id="UP000678499">
    <property type="component" value="Unassembled WGS sequence"/>
</dbReference>
<dbReference type="EMBL" id="CAJPEX010000720">
    <property type="protein sequence ID" value="CAG0916962.1"/>
    <property type="molecule type" value="Genomic_DNA"/>
</dbReference>
<evidence type="ECO:0000256" key="6">
    <source>
        <dbReference type="ARBA" id="ARBA00023180"/>
    </source>
</evidence>
<feature type="transmembrane region" description="Helical" evidence="12">
    <location>
        <begin position="716"/>
        <end position="735"/>
    </location>
</feature>
<sequence length="736" mass="81719">MSNTPQGIVAVVGGGLSGLSAAKAIVDAGGEAIVFEANDRVGGRTLTKTLDSKATGGFGWVDLGGAFVGPSQNAVLGLIDELGIKTYKIHSEQDWLVFANGKRTQYSVLFYKLKAYLFCGGQWPVWKNPFAWWDLVRGMKKFEDMVWKVPHDEPWTCERALEWDSMTVEEWSAATFWTQEAKDFFEIQVSTNVTDAPCQVSLLWYLWYVRSAGGSYMIWNADGGAQERKTIGGSQYISIGLAAKLGSRVLKNSPIASIDFSVNNQARKEDALNCIVVKTIGGEEYRVARVIVATPLPTQNSISYNPPISPRRRQLVQRVHMGMCIKCELYYEKPFWKETGLNGFVSCIGENMYTHNCVDDCVPGVGGGAITVFCFGERAMDLSSRPVEERKRFLGENLARSSGLEGFKHPIHYEDQAWMKEPFIGGCYTSCYPPGVMSMLGSEIRNPALDEAGQQRIFWAGSESATLWTGYMDGAIRAGRRAANEALISLGANVRKYSEADEDKINILAVPEIKLSFWERAALPLPVVAIALFATVPVLALGSAALLTKRSPLDIMTKMTDRLINCWAALKFKGCCTGEMSRGDLCFLLLAVAAWLTGVDALWCYSCVGTHPGCGEVFDYRWHWSRVCEGYDDKCVKIIEKKHGNTLITRGCLSEFEQFRRDIPADRYEGCRSAAKDVKLGHYVNNTIKELDIDRTHYDDVTFCFCDFDERCNSGIGLQVPSFLVVSAITFILLAR</sequence>
<dbReference type="PANTHER" id="PTHR43563">
    <property type="entry name" value="AMINE OXIDASE"/>
    <property type="match status" value="1"/>
</dbReference>
<evidence type="ECO:0000256" key="5">
    <source>
        <dbReference type="ARBA" id="ARBA00023002"/>
    </source>
</evidence>
<dbReference type="GO" id="GO:0030431">
    <property type="term" value="P:sleep"/>
    <property type="evidence" value="ECO:0007669"/>
    <property type="project" value="InterPro"/>
</dbReference>
<dbReference type="PRINTS" id="PR00757">
    <property type="entry name" value="AMINEOXDASEF"/>
</dbReference>
<feature type="transmembrane region" description="Helical" evidence="12">
    <location>
        <begin position="523"/>
        <end position="548"/>
    </location>
</feature>
<evidence type="ECO:0000256" key="11">
    <source>
        <dbReference type="PIRSR" id="PIRSR601613-1"/>
    </source>
</evidence>
<feature type="binding site" evidence="11">
    <location>
        <begin position="36"/>
        <end position="37"/>
    </location>
    <ligand>
        <name>FAD</name>
        <dbReference type="ChEBI" id="CHEBI:57692"/>
    </ligand>
</feature>
<evidence type="ECO:0000256" key="12">
    <source>
        <dbReference type="RuleBase" id="RU362067"/>
    </source>
</evidence>
<reference evidence="14" key="1">
    <citation type="submission" date="2020-11" db="EMBL/GenBank/DDBJ databases">
        <authorList>
            <person name="Tran Van P."/>
        </authorList>
    </citation>
    <scope>NUCLEOTIDE SEQUENCE</scope>
</reference>
<evidence type="ECO:0000256" key="2">
    <source>
        <dbReference type="ARBA" id="ARBA00004362"/>
    </source>
</evidence>
<dbReference type="EMBL" id="OA882757">
    <property type="protein sequence ID" value="CAD7276810.1"/>
    <property type="molecule type" value="Genomic_DNA"/>
</dbReference>
<evidence type="ECO:0000256" key="3">
    <source>
        <dbReference type="ARBA" id="ARBA00005995"/>
    </source>
</evidence>
<comment type="subcellular location">
    <subcellularLocation>
        <location evidence="2">Mitochondrion outer membrane</location>
        <topology evidence="2">Single-pass type IV membrane protein</topology>
        <orientation evidence="2">Cytoplasmic side</orientation>
    </subcellularLocation>
</comment>
<organism evidence="14">
    <name type="scientific">Notodromas monacha</name>
    <dbReference type="NCBI Taxonomy" id="399045"/>
    <lineage>
        <taxon>Eukaryota</taxon>
        <taxon>Metazoa</taxon>
        <taxon>Ecdysozoa</taxon>
        <taxon>Arthropoda</taxon>
        <taxon>Crustacea</taxon>
        <taxon>Oligostraca</taxon>
        <taxon>Ostracoda</taxon>
        <taxon>Podocopa</taxon>
        <taxon>Podocopida</taxon>
        <taxon>Cypridocopina</taxon>
        <taxon>Cypridoidea</taxon>
        <taxon>Cyprididae</taxon>
        <taxon>Notodromas</taxon>
    </lineage>
</organism>
<keyword evidence="12" id="KW-0812">Transmembrane</keyword>
<name>A0A7R9BM73_9CRUS</name>
<dbReference type="AlphaFoldDB" id="A0A7R9BM73"/>
<dbReference type="InterPro" id="IPR001613">
    <property type="entry name" value="Flavin_amine_oxidase"/>
</dbReference>
<comment type="similarity">
    <text evidence="3 12">Belongs to the flavin monoamine oxidase family.</text>
</comment>
<feature type="domain" description="Amine oxidase" evidence="13">
    <location>
        <begin position="16"/>
        <end position="486"/>
    </location>
</feature>
<dbReference type="GO" id="GO:0005741">
    <property type="term" value="C:mitochondrial outer membrane"/>
    <property type="evidence" value="ECO:0007669"/>
    <property type="project" value="UniProtKB-SubCell"/>
</dbReference>
<dbReference type="GO" id="GO:0032222">
    <property type="term" value="P:regulation of synaptic transmission, cholinergic"/>
    <property type="evidence" value="ECO:0007669"/>
    <property type="project" value="InterPro"/>
</dbReference>
<keyword evidence="4" id="KW-0732">Signal</keyword>
<evidence type="ECO:0000256" key="4">
    <source>
        <dbReference type="ARBA" id="ARBA00022729"/>
    </source>
</evidence>
<keyword evidence="5 12" id="KW-0560">Oxidoreductase</keyword>
<evidence type="ECO:0000256" key="8">
    <source>
        <dbReference type="ARBA" id="ARBA00048448"/>
    </source>
</evidence>
<comment type="cofactor">
    <cofactor evidence="1 12">
        <name>FAD</name>
        <dbReference type="ChEBI" id="CHEBI:57692"/>
    </cofactor>
</comment>
<keyword evidence="12" id="KW-0472">Membrane</keyword>
<dbReference type="GO" id="GO:0097621">
    <property type="term" value="F:monoamine oxidase activity"/>
    <property type="evidence" value="ECO:0007669"/>
    <property type="project" value="UniProtKB-EC"/>
</dbReference>
<dbReference type="SUPFAM" id="SSF54373">
    <property type="entry name" value="FAD-linked reductases, C-terminal domain"/>
    <property type="match status" value="1"/>
</dbReference>
<keyword evidence="12" id="KW-1133">Transmembrane helix</keyword>